<feature type="non-terminal residue" evidence="2">
    <location>
        <position position="1"/>
    </location>
</feature>
<feature type="compositionally biased region" description="Basic and acidic residues" evidence="1">
    <location>
        <begin position="76"/>
        <end position="86"/>
    </location>
</feature>
<dbReference type="EMBL" id="CADCUT010000056">
    <property type="protein sequence ID" value="CAA9397008.1"/>
    <property type="molecule type" value="Genomic_DNA"/>
</dbReference>
<evidence type="ECO:0000313" key="2">
    <source>
        <dbReference type="EMBL" id="CAA9397008.1"/>
    </source>
</evidence>
<accession>A0A6J4NTF0</accession>
<reference evidence="2" key="1">
    <citation type="submission" date="2020-02" db="EMBL/GenBank/DDBJ databases">
        <authorList>
            <person name="Meier V. D."/>
        </authorList>
    </citation>
    <scope>NUCLEOTIDE SEQUENCE</scope>
    <source>
        <strain evidence="2">AVDCRST_MAG03</strain>
    </source>
</reference>
<gene>
    <name evidence="2" type="ORF">AVDCRST_MAG03-987</name>
</gene>
<feature type="non-terminal residue" evidence="2">
    <location>
        <position position="153"/>
    </location>
</feature>
<organism evidence="2">
    <name type="scientific">uncultured Rubrobacteraceae bacterium</name>
    <dbReference type="NCBI Taxonomy" id="349277"/>
    <lineage>
        <taxon>Bacteria</taxon>
        <taxon>Bacillati</taxon>
        <taxon>Actinomycetota</taxon>
        <taxon>Rubrobacteria</taxon>
        <taxon>Rubrobacterales</taxon>
        <taxon>Rubrobacteraceae</taxon>
        <taxon>environmental samples</taxon>
    </lineage>
</organism>
<evidence type="ECO:0000256" key="1">
    <source>
        <dbReference type="SAM" id="MobiDB-lite"/>
    </source>
</evidence>
<proteinExistence type="predicted"/>
<dbReference type="AlphaFoldDB" id="A0A6J4NTF0"/>
<protein>
    <submittedName>
        <fullName evidence="2">Uncharacterized protein</fullName>
    </submittedName>
</protein>
<feature type="compositionally biased region" description="Basic and acidic residues" evidence="1">
    <location>
        <begin position="117"/>
        <end position="132"/>
    </location>
</feature>
<name>A0A6J4NTF0_9ACTN</name>
<feature type="region of interest" description="Disordered" evidence="1">
    <location>
        <begin position="1"/>
        <end position="153"/>
    </location>
</feature>
<feature type="compositionally biased region" description="Basic residues" evidence="1">
    <location>
        <begin position="61"/>
        <end position="75"/>
    </location>
</feature>
<sequence>GQSAQSVQGTHRPHERDDPDAGVRRGRGAGTGGPAQNPRHGVGTYHRHIRQGQRSGDPVRARRRVPGGHRRLARQRRAEHIRRAQERAGGGGGGVLHPGALLRALPAHHQPARRRLREQDGRRVRERPAGDHHRGRRQPAGAPARPDPKPGRL</sequence>
<feature type="compositionally biased region" description="Basic and acidic residues" evidence="1">
    <location>
        <begin position="12"/>
        <end position="23"/>
    </location>
</feature>